<accession>A0ACC2KPI9</accession>
<organism evidence="1 2">
    <name type="scientific">Persea americana</name>
    <name type="common">Avocado</name>
    <dbReference type="NCBI Taxonomy" id="3435"/>
    <lineage>
        <taxon>Eukaryota</taxon>
        <taxon>Viridiplantae</taxon>
        <taxon>Streptophyta</taxon>
        <taxon>Embryophyta</taxon>
        <taxon>Tracheophyta</taxon>
        <taxon>Spermatophyta</taxon>
        <taxon>Magnoliopsida</taxon>
        <taxon>Magnoliidae</taxon>
        <taxon>Laurales</taxon>
        <taxon>Lauraceae</taxon>
        <taxon>Persea</taxon>
    </lineage>
</organism>
<evidence type="ECO:0000313" key="2">
    <source>
        <dbReference type="Proteomes" id="UP001234297"/>
    </source>
</evidence>
<name>A0ACC2KPI9_PERAE</name>
<reference evidence="1 2" key="1">
    <citation type="journal article" date="2022" name="Hortic Res">
        <title>A haplotype resolved chromosomal level avocado genome allows analysis of novel avocado genes.</title>
        <authorList>
            <person name="Nath O."/>
            <person name="Fletcher S.J."/>
            <person name="Hayward A."/>
            <person name="Shaw L.M."/>
            <person name="Masouleh A.K."/>
            <person name="Furtado A."/>
            <person name="Henry R.J."/>
            <person name="Mitter N."/>
        </authorList>
    </citation>
    <scope>NUCLEOTIDE SEQUENCE [LARGE SCALE GENOMIC DNA]</scope>
    <source>
        <strain evidence="2">cv. Hass</strain>
    </source>
</reference>
<keyword evidence="2" id="KW-1185">Reference proteome</keyword>
<dbReference type="EMBL" id="CM056818">
    <property type="protein sequence ID" value="KAJ8622873.1"/>
    <property type="molecule type" value="Genomic_DNA"/>
</dbReference>
<protein>
    <submittedName>
        <fullName evidence="1">Uncharacterized protein</fullName>
    </submittedName>
</protein>
<evidence type="ECO:0000313" key="1">
    <source>
        <dbReference type="EMBL" id="KAJ8622873.1"/>
    </source>
</evidence>
<sequence>MEKLKHPYAMVFSLALSLLLLAFGTIYQCEAQPFCLTQFQVANQACVFLPPPPPLPPQPTPPTPSPPTPPAPPRPTPPTPPLPPQPAPPRPPTPPIPQPPLYNSNATDGDDHGHHHRRRHSYNQGNESECCRWVKQMDTGCVCLLLSHLPPFVVKPAHSLTLSPEQGCVVNFRCPGS</sequence>
<gene>
    <name evidence="1" type="ORF">MRB53_031402</name>
</gene>
<comment type="caution">
    <text evidence="1">The sequence shown here is derived from an EMBL/GenBank/DDBJ whole genome shotgun (WGS) entry which is preliminary data.</text>
</comment>
<dbReference type="Proteomes" id="UP001234297">
    <property type="component" value="Chromosome 10"/>
</dbReference>
<proteinExistence type="predicted"/>